<keyword evidence="4 5" id="KW-1283">Bacterial microcompartment</keyword>
<accession>A0ABU7G8R6</accession>
<dbReference type="GO" id="GO:0008851">
    <property type="term" value="F:ethanolamine ammonia-lyase activity"/>
    <property type="evidence" value="ECO:0007669"/>
    <property type="project" value="UniProtKB-EC"/>
</dbReference>
<comment type="catalytic activity">
    <reaction evidence="5">
        <text>ethanolamine = acetaldehyde + NH4(+)</text>
        <dbReference type="Rhea" id="RHEA:15313"/>
        <dbReference type="ChEBI" id="CHEBI:15343"/>
        <dbReference type="ChEBI" id="CHEBI:28938"/>
        <dbReference type="ChEBI" id="CHEBI:57603"/>
        <dbReference type="EC" id="4.3.1.7"/>
    </reaction>
</comment>
<dbReference type="InterPro" id="IPR042255">
    <property type="entry name" value="EutC_N"/>
</dbReference>
<keyword evidence="7" id="KW-1185">Reference proteome</keyword>
<comment type="subcellular location">
    <subcellularLocation>
        <location evidence="5">Bacterial microcompartment</location>
    </subcellularLocation>
</comment>
<dbReference type="Proteomes" id="UP001310248">
    <property type="component" value="Unassembled WGS sequence"/>
</dbReference>
<comment type="caution">
    <text evidence="6">The sequence shown here is derived from an EMBL/GenBank/DDBJ whole genome shotgun (WGS) entry which is preliminary data.</text>
</comment>
<dbReference type="PANTHER" id="PTHR39330:SF1">
    <property type="entry name" value="ETHANOLAMINE AMMONIA-LYASE SMALL SUBUNIT"/>
    <property type="match status" value="1"/>
</dbReference>
<evidence type="ECO:0000256" key="2">
    <source>
        <dbReference type="ARBA" id="ARBA00023239"/>
    </source>
</evidence>
<keyword evidence="1 5" id="KW-0846">Cobalamin</keyword>
<evidence type="ECO:0000256" key="1">
    <source>
        <dbReference type="ARBA" id="ARBA00022628"/>
    </source>
</evidence>
<evidence type="ECO:0000313" key="7">
    <source>
        <dbReference type="Proteomes" id="UP001310248"/>
    </source>
</evidence>
<dbReference type="Gene3D" id="3.40.50.11240">
    <property type="entry name" value="Ethanolamine ammonia-lyase light chain (EutC)"/>
    <property type="match status" value="1"/>
</dbReference>
<organism evidence="6 7">
    <name type="scientific">Agarivorans aestuarii</name>
    <dbReference type="NCBI Taxonomy" id="1563703"/>
    <lineage>
        <taxon>Bacteria</taxon>
        <taxon>Pseudomonadati</taxon>
        <taxon>Pseudomonadota</taxon>
        <taxon>Gammaproteobacteria</taxon>
        <taxon>Alteromonadales</taxon>
        <taxon>Alteromonadaceae</taxon>
        <taxon>Agarivorans</taxon>
    </lineage>
</organism>
<evidence type="ECO:0000256" key="3">
    <source>
        <dbReference type="ARBA" id="ARBA00023285"/>
    </source>
</evidence>
<comment type="cofactor">
    <cofactor evidence="5">
        <name>adenosylcob(III)alamin</name>
        <dbReference type="ChEBI" id="CHEBI:18408"/>
    </cofactor>
    <text evidence="5">Binds between the large and small subunits.</text>
</comment>
<protein>
    <recommendedName>
        <fullName evidence="5">Ethanolamine ammonia-lyase small subunit</fullName>
        <shortName evidence="5">EAL small subunit</shortName>
        <ecNumber evidence="5">4.3.1.7</ecNumber>
    </recommendedName>
</protein>
<dbReference type="PIRSF" id="PIRSF018982">
    <property type="entry name" value="EutC"/>
    <property type="match status" value="1"/>
</dbReference>
<dbReference type="PANTHER" id="PTHR39330">
    <property type="entry name" value="ETHANOLAMINE AMMONIA-LYASE LIGHT CHAIN"/>
    <property type="match status" value="1"/>
</dbReference>
<proteinExistence type="inferred from homology"/>
<gene>
    <name evidence="5 6" type="primary">eutC</name>
    <name evidence="6" type="ORF">SNR37_001120</name>
</gene>
<feature type="binding site" evidence="5">
    <location>
        <position position="225"/>
    </location>
    <ligand>
        <name>adenosylcob(III)alamin</name>
        <dbReference type="ChEBI" id="CHEBI:18408"/>
    </ligand>
</feature>
<dbReference type="RefSeq" id="WP_329776578.1">
    <property type="nucleotide sequence ID" value="NZ_JAYDYW010000016.1"/>
</dbReference>
<name>A0ABU7G8R6_9ALTE</name>
<keyword evidence="3 5" id="KW-0170">Cobalt</keyword>
<comment type="similarity">
    <text evidence="5">Belongs to the EutC family.</text>
</comment>
<evidence type="ECO:0000313" key="6">
    <source>
        <dbReference type="EMBL" id="MEE1675793.1"/>
    </source>
</evidence>
<feature type="binding site" evidence="5">
    <location>
        <position position="196"/>
    </location>
    <ligand>
        <name>adenosylcob(III)alamin</name>
        <dbReference type="ChEBI" id="CHEBI:18408"/>
    </ligand>
</feature>
<comment type="subunit">
    <text evidence="5">The basic unit is a heterodimer which dimerizes to form tetramers. The heterotetramers trimerize; 6 large subunits form a core ring with 6 small subunits projecting outwards.</text>
</comment>
<dbReference type="HAMAP" id="MF_00601">
    <property type="entry name" value="EutC"/>
    <property type="match status" value="1"/>
</dbReference>
<evidence type="ECO:0000256" key="4">
    <source>
        <dbReference type="ARBA" id="ARBA00024446"/>
    </source>
</evidence>
<dbReference type="NCBIfam" id="NF003971">
    <property type="entry name" value="PRK05465.1"/>
    <property type="match status" value="1"/>
</dbReference>
<feature type="binding site" evidence="5">
    <location>
        <position position="175"/>
    </location>
    <ligand>
        <name>adenosylcob(III)alamin</name>
        <dbReference type="ChEBI" id="CHEBI:18408"/>
    </ligand>
</feature>
<comment type="pathway">
    <text evidence="5">Amine and polyamine degradation; ethanolamine degradation.</text>
</comment>
<dbReference type="Pfam" id="PF05985">
    <property type="entry name" value="EutC"/>
    <property type="match status" value="1"/>
</dbReference>
<keyword evidence="2 5" id="KW-0456">Lyase</keyword>
<dbReference type="EC" id="4.3.1.7" evidence="5"/>
<reference evidence="7" key="1">
    <citation type="submission" date="2023-07" db="EMBL/GenBank/DDBJ databases">
        <title>Draft genome sequence of Agarivorans aestuarii strain ZMCS4, a CAZymes producing bacteria isolated from the marine brown algae Clodostephus spongiosus.</title>
        <authorList>
            <person name="Lorente B."/>
            <person name="Cabral C."/>
            <person name="Frias J."/>
            <person name="Faria J."/>
            <person name="Toubarro D."/>
        </authorList>
    </citation>
    <scope>NUCLEOTIDE SEQUENCE [LARGE SCALE GENOMIC DNA]</scope>
    <source>
        <strain evidence="7">ZMCS4</strain>
    </source>
</reference>
<sequence length="281" mass="30027">MSCNKPASSVEQNTSEIKSDEFELVTANPWQALKAFTDARIALGRAGSSLPTQAHLQFQLDHAKARDAVLTPLDYSALIGRLAGFNLGVQHLQSQAGSRAEYLQRPDLGRRLNKASYETLANHNSAYDIALVVTEGLSSRAISENAEALLAALIPKLKGLALSIAPIVVVEQGRVGVGDDVAQALGVKMVAILVGERPGLSSPDSLGIYFTYQSYPGIEEAKRNCLSNIRQAGMSAEDAAFRLSYLIEQANKLGYSGVALKDKSQMASAKVGKNFLLPEAP</sequence>
<dbReference type="InterPro" id="IPR009246">
    <property type="entry name" value="EutC"/>
</dbReference>
<dbReference type="Gene3D" id="1.10.30.40">
    <property type="entry name" value="Ethanolamine ammonia-lyase light chain (EutC), N-terminal domain"/>
    <property type="match status" value="1"/>
</dbReference>
<comment type="function">
    <text evidence="5">Catalyzes the deamination of various vicinal amino-alcohols to oxo compounds. Allows this organism to utilize ethanolamine as the sole source of nitrogen and carbon in the presence of external vitamin B12.</text>
</comment>
<dbReference type="InterPro" id="IPR042251">
    <property type="entry name" value="EutC_C"/>
</dbReference>
<evidence type="ECO:0000256" key="5">
    <source>
        <dbReference type="HAMAP-Rule" id="MF_00601"/>
    </source>
</evidence>
<dbReference type="EMBL" id="JAYDYW010000016">
    <property type="protein sequence ID" value="MEE1675793.1"/>
    <property type="molecule type" value="Genomic_DNA"/>
</dbReference>